<feature type="region of interest" description="Disordered" evidence="1">
    <location>
        <begin position="125"/>
        <end position="158"/>
    </location>
</feature>
<accession>A0A182MF42</accession>
<dbReference type="AlphaFoldDB" id="A0A182MF42"/>
<name>A0A182MF42_9DIPT</name>
<reference evidence="4" key="1">
    <citation type="submission" date="2013-09" db="EMBL/GenBank/DDBJ databases">
        <title>The Genome Sequence of Anopheles culicifacies species A.</title>
        <authorList>
            <consortium name="The Broad Institute Genomics Platform"/>
            <person name="Neafsey D.E."/>
            <person name="Besansky N."/>
            <person name="Howell P."/>
            <person name="Walton C."/>
            <person name="Young S.K."/>
            <person name="Zeng Q."/>
            <person name="Gargeya S."/>
            <person name="Fitzgerald M."/>
            <person name="Haas B."/>
            <person name="Abouelleil A."/>
            <person name="Allen A.W."/>
            <person name="Alvarado L."/>
            <person name="Arachchi H.M."/>
            <person name="Berlin A.M."/>
            <person name="Chapman S.B."/>
            <person name="Gainer-Dewar J."/>
            <person name="Goldberg J."/>
            <person name="Griggs A."/>
            <person name="Gujja S."/>
            <person name="Hansen M."/>
            <person name="Howarth C."/>
            <person name="Imamovic A."/>
            <person name="Ireland A."/>
            <person name="Larimer J."/>
            <person name="McCowan C."/>
            <person name="Murphy C."/>
            <person name="Pearson M."/>
            <person name="Poon T.W."/>
            <person name="Priest M."/>
            <person name="Roberts A."/>
            <person name="Saif S."/>
            <person name="Shea T."/>
            <person name="Sisk P."/>
            <person name="Sykes S."/>
            <person name="Wortman J."/>
            <person name="Nusbaum C."/>
            <person name="Birren B."/>
        </authorList>
    </citation>
    <scope>NUCLEOTIDE SEQUENCE [LARGE SCALE GENOMIC DNA]</scope>
    <source>
        <strain evidence="4">A-37</strain>
    </source>
</reference>
<reference evidence="3" key="2">
    <citation type="submission" date="2020-05" db="UniProtKB">
        <authorList>
            <consortium name="EnsemblMetazoa"/>
        </authorList>
    </citation>
    <scope>IDENTIFICATION</scope>
    <source>
        <strain evidence="3">A-37</strain>
    </source>
</reference>
<keyword evidence="2" id="KW-0812">Transmembrane</keyword>
<keyword evidence="2" id="KW-0472">Membrane</keyword>
<dbReference type="EnsemblMetazoa" id="ACUA016768-RA">
    <property type="protein sequence ID" value="ACUA016768-PA"/>
    <property type="gene ID" value="ACUA016768"/>
</dbReference>
<keyword evidence="4" id="KW-1185">Reference proteome</keyword>
<feature type="compositionally biased region" description="Gly residues" evidence="1">
    <location>
        <begin position="79"/>
        <end position="89"/>
    </location>
</feature>
<dbReference type="Proteomes" id="UP000075883">
    <property type="component" value="Unassembled WGS sequence"/>
</dbReference>
<evidence type="ECO:0000313" key="4">
    <source>
        <dbReference type="Proteomes" id="UP000075883"/>
    </source>
</evidence>
<organism evidence="3 4">
    <name type="scientific">Anopheles culicifacies</name>
    <dbReference type="NCBI Taxonomy" id="139723"/>
    <lineage>
        <taxon>Eukaryota</taxon>
        <taxon>Metazoa</taxon>
        <taxon>Ecdysozoa</taxon>
        <taxon>Arthropoda</taxon>
        <taxon>Hexapoda</taxon>
        <taxon>Insecta</taxon>
        <taxon>Pterygota</taxon>
        <taxon>Neoptera</taxon>
        <taxon>Endopterygota</taxon>
        <taxon>Diptera</taxon>
        <taxon>Nematocera</taxon>
        <taxon>Culicoidea</taxon>
        <taxon>Culicidae</taxon>
        <taxon>Anophelinae</taxon>
        <taxon>Anopheles</taxon>
        <taxon>culicifacies species complex</taxon>
    </lineage>
</organism>
<protein>
    <submittedName>
        <fullName evidence="3">Uncharacterized protein</fullName>
    </submittedName>
</protein>
<evidence type="ECO:0000256" key="1">
    <source>
        <dbReference type="SAM" id="MobiDB-lite"/>
    </source>
</evidence>
<sequence>MSKVKVHNSQMHLARLESVLTAIRLCVTVLALLLMTVTGTVQPEANSIVPDGTIHHPSPHHHRHHLHREVTKQEYDNIGDGGGDGGGGRDNGHRRLMHPGNFILIDFLNDGERERRISWNGIIGKETSLADNSTERDPADNDEDDDEDEVADGGYCVS</sequence>
<dbReference type="VEuPathDB" id="VectorBase:ACUA016768"/>
<feature type="region of interest" description="Disordered" evidence="1">
    <location>
        <begin position="75"/>
        <end position="94"/>
    </location>
</feature>
<feature type="compositionally biased region" description="Acidic residues" evidence="1">
    <location>
        <begin position="140"/>
        <end position="151"/>
    </location>
</feature>
<proteinExistence type="predicted"/>
<dbReference type="EMBL" id="AXCM01000958">
    <property type="status" value="NOT_ANNOTATED_CDS"/>
    <property type="molecule type" value="Genomic_DNA"/>
</dbReference>
<evidence type="ECO:0000313" key="3">
    <source>
        <dbReference type="EnsemblMetazoa" id="ACUA016768-PA"/>
    </source>
</evidence>
<evidence type="ECO:0000256" key="2">
    <source>
        <dbReference type="SAM" id="Phobius"/>
    </source>
</evidence>
<keyword evidence="2" id="KW-1133">Transmembrane helix</keyword>
<feature type="transmembrane region" description="Helical" evidence="2">
    <location>
        <begin position="21"/>
        <end position="41"/>
    </location>
</feature>